<keyword evidence="3" id="KW-0408">Iron</keyword>
<evidence type="ECO:0000313" key="5">
    <source>
        <dbReference type="EMBL" id="KAJ8311997.1"/>
    </source>
</evidence>
<dbReference type="InterPro" id="IPR002401">
    <property type="entry name" value="Cyt_P450_E_grp-I"/>
</dbReference>
<accession>A0ABQ9F805</accession>
<evidence type="ECO:0000256" key="1">
    <source>
        <dbReference type="ARBA" id="ARBA00010617"/>
    </source>
</evidence>
<dbReference type="InterPro" id="IPR001128">
    <property type="entry name" value="Cyt_P450"/>
</dbReference>
<protein>
    <recommendedName>
        <fullName evidence="7">Cytochrome P450</fullName>
    </recommendedName>
</protein>
<dbReference type="PANTHER" id="PTHR24300">
    <property type="entry name" value="CYTOCHROME P450 508A4-RELATED"/>
    <property type="match status" value="1"/>
</dbReference>
<dbReference type="PRINTS" id="PR00463">
    <property type="entry name" value="EP450I"/>
</dbReference>
<dbReference type="EMBL" id="JARBDR010000440">
    <property type="protein sequence ID" value="KAJ8311997.1"/>
    <property type="molecule type" value="Genomic_DNA"/>
</dbReference>
<reference evidence="5 6" key="1">
    <citation type="submission" date="2022-12" db="EMBL/GenBank/DDBJ databases">
        <title>Chromosome-level genome of Tegillarca granosa.</title>
        <authorList>
            <person name="Kim J."/>
        </authorList>
    </citation>
    <scope>NUCLEOTIDE SEQUENCE [LARGE SCALE GENOMIC DNA]</scope>
    <source>
        <strain evidence="5">Teg-2019</strain>
        <tissue evidence="5">Adductor muscle</tissue>
    </source>
</reference>
<sequence>MCVCVYFDVVVVVVVVVVNNDCCVGVELLLHQLLMLIIFLFTEENILCAISDLLFAHIGNIGVVLSWAVVYMIRYPEIQRKCREEIKQVVASEKNVCLSDKAKLTYVQATSKEILRIAATGPRNCLGEFLAEMEIFLLFSSLIQNFTFSKASPSDDFDFEGNLGLLMTPPDFKVKIAKI</sequence>
<evidence type="ECO:0000256" key="2">
    <source>
        <dbReference type="ARBA" id="ARBA00022723"/>
    </source>
</evidence>
<dbReference type="Gene3D" id="1.10.630.10">
    <property type="entry name" value="Cytochrome P450"/>
    <property type="match status" value="2"/>
</dbReference>
<evidence type="ECO:0000256" key="4">
    <source>
        <dbReference type="SAM" id="Phobius"/>
    </source>
</evidence>
<dbReference type="SUPFAM" id="SSF48264">
    <property type="entry name" value="Cytochrome P450"/>
    <property type="match status" value="1"/>
</dbReference>
<organism evidence="5 6">
    <name type="scientific">Tegillarca granosa</name>
    <name type="common">Malaysian cockle</name>
    <name type="synonym">Anadara granosa</name>
    <dbReference type="NCBI Taxonomy" id="220873"/>
    <lineage>
        <taxon>Eukaryota</taxon>
        <taxon>Metazoa</taxon>
        <taxon>Spiralia</taxon>
        <taxon>Lophotrochozoa</taxon>
        <taxon>Mollusca</taxon>
        <taxon>Bivalvia</taxon>
        <taxon>Autobranchia</taxon>
        <taxon>Pteriomorphia</taxon>
        <taxon>Arcoida</taxon>
        <taxon>Arcoidea</taxon>
        <taxon>Arcidae</taxon>
        <taxon>Tegillarca</taxon>
    </lineage>
</organism>
<keyword evidence="4" id="KW-0812">Transmembrane</keyword>
<dbReference type="PANTHER" id="PTHR24300:SF403">
    <property type="entry name" value="CYTOCHROME P450 306A1"/>
    <property type="match status" value="1"/>
</dbReference>
<keyword evidence="2" id="KW-0479">Metal-binding</keyword>
<evidence type="ECO:0000313" key="6">
    <source>
        <dbReference type="Proteomes" id="UP001217089"/>
    </source>
</evidence>
<feature type="transmembrane region" description="Helical" evidence="4">
    <location>
        <begin position="54"/>
        <end position="73"/>
    </location>
</feature>
<keyword evidence="4" id="KW-0472">Membrane</keyword>
<name>A0ABQ9F805_TEGGR</name>
<comment type="caution">
    <text evidence="5">The sequence shown here is derived from an EMBL/GenBank/DDBJ whole genome shotgun (WGS) entry which is preliminary data.</text>
</comment>
<feature type="transmembrane region" description="Helical" evidence="4">
    <location>
        <begin position="9"/>
        <end position="42"/>
    </location>
</feature>
<dbReference type="InterPro" id="IPR050182">
    <property type="entry name" value="Cytochrome_P450_fam2"/>
</dbReference>
<proteinExistence type="inferred from homology"/>
<keyword evidence="6" id="KW-1185">Reference proteome</keyword>
<evidence type="ECO:0000256" key="3">
    <source>
        <dbReference type="ARBA" id="ARBA00023004"/>
    </source>
</evidence>
<dbReference type="Proteomes" id="UP001217089">
    <property type="component" value="Unassembled WGS sequence"/>
</dbReference>
<evidence type="ECO:0008006" key="7">
    <source>
        <dbReference type="Google" id="ProtNLM"/>
    </source>
</evidence>
<comment type="similarity">
    <text evidence="1">Belongs to the cytochrome P450 family.</text>
</comment>
<keyword evidence="4" id="KW-1133">Transmembrane helix</keyword>
<dbReference type="Pfam" id="PF00067">
    <property type="entry name" value="p450"/>
    <property type="match status" value="2"/>
</dbReference>
<dbReference type="InterPro" id="IPR036396">
    <property type="entry name" value="Cyt_P450_sf"/>
</dbReference>
<gene>
    <name evidence="5" type="ORF">KUTeg_009370</name>
</gene>